<dbReference type="OrthoDB" id="92272at2"/>
<reference evidence="3 4" key="1">
    <citation type="submission" date="2016-10" db="EMBL/GenBank/DDBJ databases">
        <authorList>
            <person name="de Groot N.N."/>
        </authorList>
    </citation>
    <scope>NUCLEOTIDE SEQUENCE [LARGE SCALE GENOMIC DNA]</scope>
    <source>
        <strain evidence="3 4">APO</strain>
    </source>
</reference>
<dbReference type="Pfam" id="PF13091">
    <property type="entry name" value="PLDc_2"/>
    <property type="match status" value="1"/>
</dbReference>
<evidence type="ECO:0000259" key="2">
    <source>
        <dbReference type="PROSITE" id="PS50035"/>
    </source>
</evidence>
<dbReference type="SUPFAM" id="SSF56024">
    <property type="entry name" value="Phospholipase D/nuclease"/>
    <property type="match status" value="2"/>
</dbReference>
<feature type="transmembrane region" description="Helical" evidence="1">
    <location>
        <begin position="27"/>
        <end position="46"/>
    </location>
</feature>
<organism evidence="3 4">
    <name type="scientific">Tindallia californiensis</name>
    <dbReference type="NCBI Taxonomy" id="159292"/>
    <lineage>
        <taxon>Bacteria</taxon>
        <taxon>Bacillati</taxon>
        <taxon>Bacillota</taxon>
        <taxon>Clostridia</taxon>
        <taxon>Peptostreptococcales</taxon>
        <taxon>Tindalliaceae</taxon>
        <taxon>Tindallia</taxon>
    </lineage>
</organism>
<dbReference type="CDD" id="cd09130">
    <property type="entry name" value="PLDc_unchar2_2"/>
    <property type="match status" value="1"/>
</dbReference>
<dbReference type="PANTHER" id="PTHR21248:SF22">
    <property type="entry name" value="PHOSPHOLIPASE D"/>
    <property type="match status" value="1"/>
</dbReference>
<dbReference type="STRING" id="159292.SAMN05192546_103238"/>
<dbReference type="Proteomes" id="UP000199230">
    <property type="component" value="Unassembled WGS sequence"/>
</dbReference>
<keyword evidence="1" id="KW-1133">Transmembrane helix</keyword>
<dbReference type="PROSITE" id="PS50035">
    <property type="entry name" value="PLD"/>
    <property type="match status" value="1"/>
</dbReference>
<evidence type="ECO:0000313" key="3">
    <source>
        <dbReference type="EMBL" id="SDY64187.1"/>
    </source>
</evidence>
<keyword evidence="4" id="KW-1185">Reference proteome</keyword>
<keyword evidence="1" id="KW-0812">Transmembrane</keyword>
<keyword evidence="1" id="KW-0472">Membrane</keyword>
<dbReference type="EMBL" id="FNPV01000003">
    <property type="protein sequence ID" value="SDY64187.1"/>
    <property type="molecule type" value="Genomic_DNA"/>
</dbReference>
<dbReference type="CDD" id="cd09129">
    <property type="entry name" value="PLDc_unchar2_1"/>
    <property type="match status" value="1"/>
</dbReference>
<evidence type="ECO:0000313" key="4">
    <source>
        <dbReference type="Proteomes" id="UP000199230"/>
    </source>
</evidence>
<dbReference type="RefSeq" id="WP_093311994.1">
    <property type="nucleotide sequence ID" value="NZ_FNPV01000003.1"/>
</dbReference>
<sequence>MLRMSTDDNLFLETIPRKKTWQERWKAPVISILIITLLGVIIMNGWRSSTPEGLSFEGPMRRITDIEFLYDLTYRYRGETQHDQQIFETKLQMIEEASSFIVLDFFLFNDEYNREESFPDLTRQLTDALLSKRKDHPDMPIILITDEINEFYGAYTAPHLDKLRHNDVDVVITDLDQIGNSNPLYTGIWRTFFHRLDPSGPGVFPNPFSPDSPRVTLNAYLRLLNFKANHRKVLITDKSALITSANPHDASAYHSNIGIKLSGPIIADLLVSEKSVALFSGFEFPDLHHPSMALDSTEVQAQVLTEGRIRQRLLEMIQHAEKDEVLWIGQFYMGERQTVKALKNAADRGVEIRLILDSNRDAFGMRKIGIPNRPVATELMNHSSDKITVRWYDTRGEQYHSKLAVRSGEDQIEVIAGSANFTSRNISDKNLETNLRVIAPTDHDFSKDVLNYFHRIWENQDGHYTLDYSAFGNSRFPKRLLYRFQEWSGFSTF</sequence>
<accession>A0A1H3LI28</accession>
<dbReference type="InterPro" id="IPR025202">
    <property type="entry name" value="PLD-like_dom"/>
</dbReference>
<dbReference type="AlphaFoldDB" id="A0A1H3LI28"/>
<dbReference type="GO" id="GO:0032049">
    <property type="term" value="P:cardiolipin biosynthetic process"/>
    <property type="evidence" value="ECO:0007669"/>
    <property type="project" value="UniProtKB-ARBA"/>
</dbReference>
<dbReference type="GO" id="GO:0030572">
    <property type="term" value="F:phosphatidyltransferase activity"/>
    <property type="evidence" value="ECO:0007669"/>
    <property type="project" value="UniProtKB-ARBA"/>
</dbReference>
<evidence type="ECO:0000256" key="1">
    <source>
        <dbReference type="SAM" id="Phobius"/>
    </source>
</evidence>
<dbReference type="InterPro" id="IPR001736">
    <property type="entry name" value="PLipase_D/transphosphatidylase"/>
</dbReference>
<dbReference type="PANTHER" id="PTHR21248">
    <property type="entry name" value="CARDIOLIPIN SYNTHASE"/>
    <property type="match status" value="1"/>
</dbReference>
<feature type="domain" description="PLD phosphodiesterase" evidence="2">
    <location>
        <begin position="225"/>
        <end position="251"/>
    </location>
</feature>
<protein>
    <submittedName>
        <fullName evidence="3">PLD-like domain-containing protein</fullName>
    </submittedName>
</protein>
<dbReference type="SMART" id="SM00155">
    <property type="entry name" value="PLDc"/>
    <property type="match status" value="2"/>
</dbReference>
<proteinExistence type="predicted"/>
<gene>
    <name evidence="3" type="ORF">SAMN05192546_103238</name>
</gene>
<dbReference type="Gene3D" id="3.30.870.10">
    <property type="entry name" value="Endonuclease Chain A"/>
    <property type="match status" value="2"/>
</dbReference>
<name>A0A1H3LI28_9FIRM</name>